<gene>
    <name evidence="2" type="ORF">UFOVP1089_70</name>
    <name evidence="3" type="ORF">UFOVP1443_13</name>
    <name evidence="1" type="ORF">UFOVP459_15</name>
</gene>
<evidence type="ECO:0000313" key="2">
    <source>
        <dbReference type="EMBL" id="CAB4183445.1"/>
    </source>
</evidence>
<dbReference type="EMBL" id="LR796424">
    <property type="protein sequence ID" value="CAB4144148.1"/>
    <property type="molecule type" value="Genomic_DNA"/>
</dbReference>
<accession>A0A6J5MC10</accession>
<proteinExistence type="predicted"/>
<sequence length="586" mass="62895">MEAYKIWAALNIKGDAIEKMKIFQESIRAANFNIGLLNANLEKFSRHLSMAAPNFASLAKSFGVINKEGALNNSTLAKYDVELNKSSISTERLSKKTAVLSKELSSAAVSAKLLKATGHRFGASGSMMGVGALGGTAGLGAMVAGYGAYSALHAGFAADTERQQSFMQLKAQGFSPASIKIANDFSNQSMKGISRNELLKAFVDSVMITKELPGNGYANSRELAPLLAKAQFAATATFGKMSDARMADMARAAEIWGGSDHKKVMEGQNLMFQMMSSSAGTIDASQMQQFLAQGSGAFGKLTPTGFIGLEPVLQEIKGRRAATGLITLQSQLEGQSGTLNNKSRVKDLLALGIYQSAGFDKNGRPVHTKSKKEFTDLLSKDPFLFEEKVMEQYRKSGTTDDLDIKSRLFLDFGRTPSQELFLMHKNRDKILRQRQMMSGFWGIDEAYNESLNTDKGASMRFKNASHNLATAFGELTAPSVISGMNAIARTMEVLAKVLTSIDFKKNLGDYAVEGFKYVKNSVIANSSKSSASKISGDVYLDSRKVGRSLFHGMSDAISNSGAIGGTTGHNSLISPSSSALNNSGAP</sequence>
<dbReference type="EMBL" id="LR797029">
    <property type="protein sequence ID" value="CAB4183445.1"/>
    <property type="molecule type" value="Genomic_DNA"/>
</dbReference>
<evidence type="ECO:0000313" key="3">
    <source>
        <dbReference type="EMBL" id="CAB4212399.1"/>
    </source>
</evidence>
<organism evidence="1">
    <name type="scientific">uncultured Caudovirales phage</name>
    <dbReference type="NCBI Taxonomy" id="2100421"/>
    <lineage>
        <taxon>Viruses</taxon>
        <taxon>Duplodnaviria</taxon>
        <taxon>Heunggongvirae</taxon>
        <taxon>Uroviricota</taxon>
        <taxon>Caudoviricetes</taxon>
        <taxon>Peduoviridae</taxon>
        <taxon>Maltschvirus</taxon>
        <taxon>Maltschvirus maltsch</taxon>
    </lineage>
</organism>
<protein>
    <submittedName>
        <fullName evidence="1">Uncharacterized protein</fullName>
    </submittedName>
</protein>
<name>A0A6J5MC10_9CAUD</name>
<reference evidence="1" key="1">
    <citation type="submission" date="2020-04" db="EMBL/GenBank/DDBJ databases">
        <authorList>
            <person name="Chiriac C."/>
            <person name="Salcher M."/>
            <person name="Ghai R."/>
            <person name="Kavagutti S V."/>
        </authorList>
    </citation>
    <scope>NUCLEOTIDE SEQUENCE</scope>
</reference>
<dbReference type="EMBL" id="LR797389">
    <property type="protein sequence ID" value="CAB4212399.1"/>
    <property type="molecule type" value="Genomic_DNA"/>
</dbReference>
<evidence type="ECO:0000313" key="1">
    <source>
        <dbReference type="EMBL" id="CAB4144148.1"/>
    </source>
</evidence>